<feature type="region of interest" description="Disordered" evidence="1">
    <location>
        <begin position="222"/>
        <end position="242"/>
    </location>
</feature>
<gene>
    <name evidence="3" type="ORF">K1X13_10980</name>
</gene>
<protein>
    <submittedName>
        <fullName evidence="3">DUF1638 domain-containing protein</fullName>
    </submittedName>
</protein>
<keyword evidence="4" id="KW-1185">Reference proteome</keyword>
<reference evidence="3 4" key="1">
    <citation type="submission" date="2021-08" db="EMBL/GenBank/DDBJ databases">
        <title>Nocardioides bacterium WL0053 sp. nov., isolated from the sediment.</title>
        <authorList>
            <person name="Wang L."/>
            <person name="Zhang D."/>
            <person name="Zhang A."/>
        </authorList>
    </citation>
    <scope>NUCLEOTIDE SEQUENCE [LARGE SCALE GENOMIC DNA]</scope>
    <source>
        <strain evidence="3 4">WL0053</strain>
    </source>
</reference>
<feature type="region of interest" description="Disordered" evidence="1">
    <location>
        <begin position="1"/>
        <end position="20"/>
    </location>
</feature>
<proteinExistence type="predicted"/>
<dbReference type="Proteomes" id="UP000754710">
    <property type="component" value="Unassembled WGS sequence"/>
</dbReference>
<sequence>MSSSPTGPTSTTSSSTSSPSRAERLALVACGALAQPAEAVAVRRGWPVDVHPLPPLLHNQPQLIAGRVESLAEQLLPRYRAVVVGYADCGTYGALDDVCARLGLRRLPGLHCYDLYAGAEHMRRFFEDQPGTYVLTDFLVRSFARTVLRELGLDRYPELRDSYFGNYTRVVWLAQDPDVELHGLAREAAARIGLPLTVVETGHAGLERELAGLVADLLPAVGPDRQPVAPNGPTGPNGPPRR</sequence>
<evidence type="ECO:0000313" key="4">
    <source>
        <dbReference type="Proteomes" id="UP000754710"/>
    </source>
</evidence>
<dbReference type="EMBL" id="JAIEZQ010000002">
    <property type="protein sequence ID" value="MBY9075342.1"/>
    <property type="molecule type" value="Genomic_DNA"/>
</dbReference>
<comment type="caution">
    <text evidence="3">The sequence shown here is derived from an EMBL/GenBank/DDBJ whole genome shotgun (WGS) entry which is preliminary data.</text>
</comment>
<feature type="domain" description="DUF1638" evidence="2">
    <location>
        <begin position="53"/>
        <end position="208"/>
    </location>
</feature>
<dbReference type="InterPro" id="IPR012437">
    <property type="entry name" value="DUF1638"/>
</dbReference>
<evidence type="ECO:0000259" key="2">
    <source>
        <dbReference type="Pfam" id="PF07796"/>
    </source>
</evidence>
<name>A0ABS7RLF9_9ACTN</name>
<dbReference type="RefSeq" id="WP_221025104.1">
    <property type="nucleotide sequence ID" value="NZ_JAIEZQ010000002.1"/>
</dbReference>
<evidence type="ECO:0000256" key="1">
    <source>
        <dbReference type="SAM" id="MobiDB-lite"/>
    </source>
</evidence>
<dbReference type="Pfam" id="PF07796">
    <property type="entry name" value="DUF1638"/>
    <property type="match status" value="1"/>
</dbReference>
<organism evidence="3 4">
    <name type="scientific">Nocardioides jiangsuensis</name>
    <dbReference type="NCBI Taxonomy" id="2866161"/>
    <lineage>
        <taxon>Bacteria</taxon>
        <taxon>Bacillati</taxon>
        <taxon>Actinomycetota</taxon>
        <taxon>Actinomycetes</taxon>
        <taxon>Propionibacteriales</taxon>
        <taxon>Nocardioidaceae</taxon>
        <taxon>Nocardioides</taxon>
    </lineage>
</organism>
<accession>A0ABS7RLF9</accession>
<evidence type="ECO:0000313" key="3">
    <source>
        <dbReference type="EMBL" id="MBY9075342.1"/>
    </source>
</evidence>